<gene>
    <name evidence="4" type="ORF">DS742_10885</name>
</gene>
<keyword evidence="1 2" id="KW-0732">Signal</keyword>
<organism evidence="4 5">
    <name type="scientific">Lacrimispora amygdalina</name>
    <dbReference type="NCBI Taxonomy" id="253257"/>
    <lineage>
        <taxon>Bacteria</taxon>
        <taxon>Bacillati</taxon>
        <taxon>Bacillota</taxon>
        <taxon>Clostridia</taxon>
        <taxon>Lachnospirales</taxon>
        <taxon>Lachnospiraceae</taxon>
        <taxon>Lacrimispora</taxon>
    </lineage>
</organism>
<feature type="chain" id="PRO_5017777083" description="Peptidase S9 prolyl oligopeptidase catalytic domain-containing protein" evidence="2">
    <location>
        <begin position="29"/>
        <end position="423"/>
    </location>
</feature>
<evidence type="ECO:0000313" key="4">
    <source>
        <dbReference type="EMBL" id="RFZ78860.1"/>
    </source>
</evidence>
<evidence type="ECO:0000259" key="3">
    <source>
        <dbReference type="Pfam" id="PF00326"/>
    </source>
</evidence>
<dbReference type="SUPFAM" id="SSF53474">
    <property type="entry name" value="alpha/beta-Hydrolases"/>
    <property type="match status" value="1"/>
</dbReference>
<name>A0A3E2ND97_9FIRM</name>
<dbReference type="AlphaFoldDB" id="A0A3E2ND97"/>
<dbReference type="InterPro" id="IPR029058">
    <property type="entry name" value="AB_hydrolase_fold"/>
</dbReference>
<protein>
    <recommendedName>
        <fullName evidence="3">Peptidase S9 prolyl oligopeptidase catalytic domain-containing protein</fullName>
    </recommendedName>
</protein>
<dbReference type="InterPro" id="IPR050955">
    <property type="entry name" value="Plant_Biomass_Hydrol_Est"/>
</dbReference>
<evidence type="ECO:0000313" key="5">
    <source>
        <dbReference type="Proteomes" id="UP000260680"/>
    </source>
</evidence>
<feature type="signal peptide" evidence="2">
    <location>
        <begin position="1"/>
        <end position="28"/>
    </location>
</feature>
<dbReference type="PANTHER" id="PTHR43037">
    <property type="entry name" value="UNNAMED PRODUCT-RELATED"/>
    <property type="match status" value="1"/>
</dbReference>
<accession>A0A3E2ND97</accession>
<dbReference type="InterPro" id="IPR001375">
    <property type="entry name" value="Peptidase_S9_cat"/>
</dbReference>
<reference evidence="4 5" key="1">
    <citation type="submission" date="2018-07" db="EMBL/GenBank/DDBJ databases">
        <title>New species, Clostridium PI-S10-A1B.</title>
        <authorList>
            <person name="Krishna G."/>
            <person name="Summeta K."/>
            <person name="Shikha S."/>
            <person name="Prabhu P.B."/>
            <person name="Suresh K."/>
        </authorList>
    </citation>
    <scope>NUCLEOTIDE SEQUENCE [LARGE SCALE GENOMIC DNA]</scope>
    <source>
        <strain evidence="4 5">PI-S10-A1B</strain>
    </source>
</reference>
<dbReference type="Gene3D" id="3.40.50.1820">
    <property type="entry name" value="alpha/beta hydrolase"/>
    <property type="match status" value="1"/>
</dbReference>
<evidence type="ECO:0000256" key="1">
    <source>
        <dbReference type="ARBA" id="ARBA00022729"/>
    </source>
</evidence>
<dbReference type="Pfam" id="PF00326">
    <property type="entry name" value="Peptidase_S9"/>
    <property type="match status" value="1"/>
</dbReference>
<comment type="caution">
    <text evidence="4">The sequence shown here is derived from an EMBL/GenBank/DDBJ whole genome shotgun (WGS) entry which is preliminary data.</text>
</comment>
<dbReference type="GO" id="GO:0006508">
    <property type="term" value="P:proteolysis"/>
    <property type="evidence" value="ECO:0007669"/>
    <property type="project" value="InterPro"/>
</dbReference>
<dbReference type="OrthoDB" id="9764953at2"/>
<evidence type="ECO:0000256" key="2">
    <source>
        <dbReference type="SAM" id="SignalP"/>
    </source>
</evidence>
<dbReference type="RefSeq" id="WP_117417035.1">
    <property type="nucleotide sequence ID" value="NZ_QOHO01000030.1"/>
</dbReference>
<dbReference type="GO" id="GO:0008236">
    <property type="term" value="F:serine-type peptidase activity"/>
    <property type="evidence" value="ECO:0007669"/>
    <property type="project" value="InterPro"/>
</dbReference>
<dbReference type="EMBL" id="QOHO01000030">
    <property type="protein sequence ID" value="RFZ78860.1"/>
    <property type="molecule type" value="Genomic_DNA"/>
</dbReference>
<sequence>MKKVKCTKSCLLLSMALLLGNTAFTAQAKAETVTAASTGRGQGVTVENVTLHTYAGNDGQEVESITYLLKDIKELGSIAPEDFRITVGSDSYKVNDIKIMGNNVKLYVDAFRYLGKTVYNEKMQSTHYDFAVDSTVDVLDLKKGDSCLVKTRTADDFEKGTFTGSNGIELPYWLYMPAGTSKVPLMLWEHGGGEVLATSFEGANILNNRGAVSWIEDGYQTAVLSFQFPENYSFGISDKPDQLKMMQDYNVVIYEFIQDLINKGKIDSRRVYISGASSGGGAVLRFVMQYPDFFAAALPICAKDTLIPISQTYGLAYKFNGSLALNDQDYQKCYRDISDLMSHYNITGVPIWFVQAENDPVCTSYTSKILYQVLKDQGAQNNKITMYGDEEMKQAGQMIYHSSWVPAFRSREIMDWVYSQKKQ</sequence>
<dbReference type="Proteomes" id="UP000260680">
    <property type="component" value="Unassembled WGS sequence"/>
</dbReference>
<feature type="domain" description="Peptidase S9 prolyl oligopeptidase catalytic" evidence="3">
    <location>
        <begin position="255"/>
        <end position="390"/>
    </location>
</feature>
<dbReference type="PANTHER" id="PTHR43037:SF1">
    <property type="entry name" value="BLL1128 PROTEIN"/>
    <property type="match status" value="1"/>
</dbReference>
<proteinExistence type="predicted"/>